<evidence type="ECO:0000313" key="6">
    <source>
        <dbReference type="EMBL" id="ETS81051.1"/>
    </source>
</evidence>
<dbReference type="GeneID" id="19271066"/>
<dbReference type="PROSITE" id="PS50048">
    <property type="entry name" value="ZN2_CY6_FUNGAL_2"/>
    <property type="match status" value="1"/>
</dbReference>
<dbReference type="SMART" id="SM00066">
    <property type="entry name" value="GAL4"/>
    <property type="match status" value="1"/>
</dbReference>
<dbReference type="InterPro" id="IPR036864">
    <property type="entry name" value="Zn2-C6_fun-type_DNA-bd_sf"/>
</dbReference>
<dbReference type="InterPro" id="IPR007219">
    <property type="entry name" value="XnlR_reg_dom"/>
</dbReference>
<dbReference type="KEGG" id="pfy:PFICI_06053"/>
<evidence type="ECO:0000256" key="4">
    <source>
        <dbReference type="SAM" id="MobiDB-lite"/>
    </source>
</evidence>
<feature type="domain" description="Zn(2)-C6 fungal-type" evidence="5">
    <location>
        <begin position="12"/>
        <end position="41"/>
    </location>
</feature>
<dbReference type="GO" id="GO:0005634">
    <property type="term" value="C:nucleus"/>
    <property type="evidence" value="ECO:0007669"/>
    <property type="project" value="UniProtKB-SubCell"/>
</dbReference>
<dbReference type="OrthoDB" id="435881at2759"/>
<keyword evidence="2" id="KW-0479">Metal-binding</keyword>
<dbReference type="HOGENOM" id="CLU_004083_7_2_1"/>
<dbReference type="InParanoid" id="W3X795"/>
<sequence>MSSVDPAEHQWNCLNCKRRKVRCDRHYPCANCVKGLRECVFPTSGRVFRRPEPQRDLARPKAKQAELMDRIRRLEKVVVSLNTELESRPAPSSEGTPAPSSSQGMTGDSANSEADGFAASPLHLDSRPRDDSISSFSPPSGLGLTPPQSQQQQATPSDEKGSIYVGDHFWAALRREIRIIRETFDELAPEDTDNDSTYESNLLPPAKSTFAVNPCFVFGNSKGDGAESNMENLDKLRPLPAEMFFIWQTFVDLVSPFVHILHVPTVGKAIHGCRGRIDALDSSMQPLMFAISMAAVNSLTVEEVRDAFNRDKGDFLAQLRLGTEKALGQADLLNTTSLPVVQAFILYLFTLRRCESARYIWCLVGLLVRIAVSIGLHRDGSHFPNLSPFEVEIRRRIWWHICCTEVRLGDGQVPEMGISERNFDTLDPTNVDDADIEPGMKNPPVPRQGFTDTTITLIACEKWRLTRTMQSVTSKLSSGQGQGDSEANIQEKLEKLHSFKDRISAERWHWQLDQPIQLALSMLSKVHCNSWELMILHHKRQSSFQEDRPDEKSFTLALAIIEDFFEFQTNEATQRWAWLVQGNVYWQPLAIVLARICSCPWDSTSEHAWSLVTRSLEIVPDIVHTDPLWRTLQQLVTRANRHRMQQLESQTQSHQQSVAEPQMEQDKMQIAESTRSAYEEQQATVEESANTAGPSVALSQLDGLSLQGLPATSTDAMAHKGLPGQDLPLWFSNGDLDQSYGDVGQMDVDNFVQSMDWGEWSEAFPI</sequence>
<feature type="compositionally biased region" description="Polar residues" evidence="4">
    <location>
        <begin position="93"/>
        <end position="112"/>
    </location>
</feature>
<dbReference type="InterPro" id="IPR001138">
    <property type="entry name" value="Zn2Cys6_DnaBD"/>
</dbReference>
<organism evidence="6 7">
    <name type="scientific">Pestalotiopsis fici (strain W106-1 / CGMCC3.15140)</name>
    <dbReference type="NCBI Taxonomy" id="1229662"/>
    <lineage>
        <taxon>Eukaryota</taxon>
        <taxon>Fungi</taxon>
        <taxon>Dikarya</taxon>
        <taxon>Ascomycota</taxon>
        <taxon>Pezizomycotina</taxon>
        <taxon>Sordariomycetes</taxon>
        <taxon>Xylariomycetidae</taxon>
        <taxon>Amphisphaeriales</taxon>
        <taxon>Sporocadaceae</taxon>
        <taxon>Pestalotiopsis</taxon>
    </lineage>
</organism>
<accession>W3X795</accession>
<feature type="compositionally biased region" description="Polar residues" evidence="4">
    <location>
        <begin position="671"/>
        <end position="693"/>
    </location>
</feature>
<feature type="region of interest" description="Disordered" evidence="4">
    <location>
        <begin position="83"/>
        <end position="161"/>
    </location>
</feature>
<dbReference type="EMBL" id="KI912112">
    <property type="protein sequence ID" value="ETS81051.1"/>
    <property type="molecule type" value="Genomic_DNA"/>
</dbReference>
<dbReference type="AlphaFoldDB" id="W3X795"/>
<feature type="compositionally biased region" description="Low complexity" evidence="4">
    <location>
        <begin position="646"/>
        <end position="657"/>
    </location>
</feature>
<dbReference type="Gene3D" id="4.10.240.10">
    <property type="entry name" value="Zn(2)-C6 fungal-type DNA-binding domain"/>
    <property type="match status" value="1"/>
</dbReference>
<feature type="compositionally biased region" description="Low complexity" evidence="4">
    <location>
        <begin position="145"/>
        <end position="156"/>
    </location>
</feature>
<dbReference type="InterPro" id="IPR050613">
    <property type="entry name" value="Sec_Metabolite_Reg"/>
</dbReference>
<dbReference type="CDD" id="cd00067">
    <property type="entry name" value="GAL4"/>
    <property type="match status" value="1"/>
</dbReference>
<dbReference type="SMART" id="SM00906">
    <property type="entry name" value="Fungal_trans"/>
    <property type="match status" value="1"/>
</dbReference>
<protein>
    <recommendedName>
        <fullName evidence="5">Zn(2)-C6 fungal-type domain-containing protein</fullName>
    </recommendedName>
</protein>
<keyword evidence="7" id="KW-1185">Reference proteome</keyword>
<name>W3X795_PESFW</name>
<dbReference type="OMA" id="SSWSCFN"/>
<dbReference type="GO" id="GO:0000981">
    <property type="term" value="F:DNA-binding transcription factor activity, RNA polymerase II-specific"/>
    <property type="evidence" value="ECO:0007669"/>
    <property type="project" value="InterPro"/>
</dbReference>
<reference evidence="7" key="1">
    <citation type="journal article" date="2015" name="BMC Genomics">
        <title>Genomic and transcriptomic analysis of the endophytic fungus Pestalotiopsis fici reveals its lifestyle and high potential for synthesis of natural products.</title>
        <authorList>
            <person name="Wang X."/>
            <person name="Zhang X."/>
            <person name="Liu L."/>
            <person name="Xiang M."/>
            <person name="Wang W."/>
            <person name="Sun X."/>
            <person name="Che Y."/>
            <person name="Guo L."/>
            <person name="Liu G."/>
            <person name="Guo L."/>
            <person name="Wang C."/>
            <person name="Yin W.B."/>
            <person name="Stadler M."/>
            <person name="Zhang X."/>
            <person name="Liu X."/>
        </authorList>
    </citation>
    <scope>NUCLEOTIDE SEQUENCE [LARGE SCALE GENOMIC DNA]</scope>
    <source>
        <strain evidence="7">W106-1 / CGMCC3.15140</strain>
    </source>
</reference>
<dbReference type="GO" id="GO:0003677">
    <property type="term" value="F:DNA binding"/>
    <property type="evidence" value="ECO:0007669"/>
    <property type="project" value="InterPro"/>
</dbReference>
<dbReference type="eggNOG" id="ENOG502SI80">
    <property type="taxonomic scope" value="Eukaryota"/>
</dbReference>
<evidence type="ECO:0000256" key="2">
    <source>
        <dbReference type="ARBA" id="ARBA00022723"/>
    </source>
</evidence>
<comment type="subcellular location">
    <subcellularLocation>
        <location evidence="1">Nucleus</location>
    </subcellularLocation>
</comment>
<evidence type="ECO:0000313" key="7">
    <source>
        <dbReference type="Proteomes" id="UP000030651"/>
    </source>
</evidence>
<dbReference type="GO" id="GO:0006351">
    <property type="term" value="P:DNA-templated transcription"/>
    <property type="evidence" value="ECO:0007669"/>
    <property type="project" value="InterPro"/>
</dbReference>
<dbReference type="RefSeq" id="XP_007832825.1">
    <property type="nucleotide sequence ID" value="XM_007834634.1"/>
</dbReference>
<feature type="region of interest" description="Disordered" evidence="4">
    <location>
        <begin position="643"/>
        <end position="693"/>
    </location>
</feature>
<dbReference type="PANTHER" id="PTHR31001">
    <property type="entry name" value="UNCHARACTERIZED TRANSCRIPTIONAL REGULATORY PROTEIN"/>
    <property type="match status" value="1"/>
</dbReference>
<proteinExistence type="predicted"/>
<evidence type="ECO:0000256" key="1">
    <source>
        <dbReference type="ARBA" id="ARBA00004123"/>
    </source>
</evidence>
<dbReference type="CDD" id="cd12148">
    <property type="entry name" value="fungal_TF_MHR"/>
    <property type="match status" value="1"/>
</dbReference>
<gene>
    <name evidence="6" type="ORF">PFICI_06053</name>
</gene>
<dbReference type="SUPFAM" id="SSF57701">
    <property type="entry name" value="Zn2/Cys6 DNA-binding domain"/>
    <property type="match status" value="1"/>
</dbReference>
<dbReference type="Pfam" id="PF00172">
    <property type="entry name" value="Zn_clus"/>
    <property type="match status" value="1"/>
</dbReference>
<dbReference type="Pfam" id="PF04082">
    <property type="entry name" value="Fungal_trans"/>
    <property type="match status" value="1"/>
</dbReference>
<keyword evidence="3" id="KW-0539">Nucleus</keyword>
<dbReference type="GO" id="GO:0008270">
    <property type="term" value="F:zinc ion binding"/>
    <property type="evidence" value="ECO:0007669"/>
    <property type="project" value="InterPro"/>
</dbReference>
<dbReference type="PANTHER" id="PTHR31001:SF50">
    <property type="entry name" value="ZN(II)2CYS6 TRANSCRIPTION FACTOR (EUROFUNG)"/>
    <property type="match status" value="1"/>
</dbReference>
<dbReference type="Proteomes" id="UP000030651">
    <property type="component" value="Unassembled WGS sequence"/>
</dbReference>
<evidence type="ECO:0000259" key="5">
    <source>
        <dbReference type="PROSITE" id="PS50048"/>
    </source>
</evidence>
<evidence type="ECO:0000256" key="3">
    <source>
        <dbReference type="ARBA" id="ARBA00023242"/>
    </source>
</evidence>